<dbReference type="PANTHER" id="PTHR32234">
    <property type="entry name" value="THIOL:DISULFIDE INTERCHANGE PROTEIN DSBD"/>
    <property type="match status" value="1"/>
</dbReference>
<evidence type="ECO:0000256" key="3">
    <source>
        <dbReference type="ARBA" id="ARBA00022748"/>
    </source>
</evidence>
<reference evidence="9" key="1">
    <citation type="submission" date="2019-04" db="EMBL/GenBank/DDBJ databases">
        <title>Complete genome sequence of Sphingomonas sp. W1-2-3.</title>
        <authorList>
            <person name="Im W.T."/>
        </authorList>
    </citation>
    <scope>NUCLEOTIDE SEQUENCE [LARGE SCALE GENOMIC DNA]</scope>
    <source>
        <strain evidence="9">W1-2-3</strain>
    </source>
</reference>
<dbReference type="GO" id="GO:0015035">
    <property type="term" value="F:protein-disulfide reductase activity"/>
    <property type="evidence" value="ECO:0007669"/>
    <property type="project" value="TreeGrafter"/>
</dbReference>
<dbReference type="KEGG" id="hgn:E6W36_09430"/>
<feature type="transmembrane region" description="Helical" evidence="6">
    <location>
        <begin position="292"/>
        <end position="310"/>
    </location>
</feature>
<dbReference type="RefSeq" id="WP_222872500.1">
    <property type="nucleotide sequence ID" value="NZ_CP039704.1"/>
</dbReference>
<feature type="transmembrane region" description="Helical" evidence="6">
    <location>
        <begin position="257"/>
        <end position="280"/>
    </location>
</feature>
<dbReference type="InterPro" id="IPR003834">
    <property type="entry name" value="Cyt_c_assmbl_TM_dom"/>
</dbReference>
<keyword evidence="4 6" id="KW-1133">Transmembrane helix</keyword>
<feature type="transmembrane region" description="Helical" evidence="6">
    <location>
        <begin position="171"/>
        <end position="195"/>
    </location>
</feature>
<organism evidence="8 9">
    <name type="scientific">Hankyongella ginsenosidimutans</name>
    <dbReference type="NCBI Taxonomy" id="1763828"/>
    <lineage>
        <taxon>Bacteria</taxon>
        <taxon>Pseudomonadati</taxon>
        <taxon>Pseudomonadota</taxon>
        <taxon>Alphaproteobacteria</taxon>
        <taxon>Sphingomonadales</taxon>
        <taxon>Sphingomonadaceae</taxon>
        <taxon>Hankyongella</taxon>
    </lineage>
</organism>
<evidence type="ECO:0000256" key="2">
    <source>
        <dbReference type="ARBA" id="ARBA00022692"/>
    </source>
</evidence>
<dbReference type="PANTHER" id="PTHR32234:SF3">
    <property type="entry name" value="SUPPRESSION OF COPPER SENSITIVITY PROTEIN"/>
    <property type="match status" value="1"/>
</dbReference>
<dbReference type="GO" id="GO:0017004">
    <property type="term" value="P:cytochrome complex assembly"/>
    <property type="evidence" value="ECO:0007669"/>
    <property type="project" value="UniProtKB-KW"/>
</dbReference>
<dbReference type="GO" id="GO:0045454">
    <property type="term" value="P:cell redox homeostasis"/>
    <property type="evidence" value="ECO:0007669"/>
    <property type="project" value="TreeGrafter"/>
</dbReference>
<keyword evidence="2 6" id="KW-0812">Transmembrane</keyword>
<name>A0A4D7C9N2_9SPHN</name>
<proteinExistence type="predicted"/>
<protein>
    <recommendedName>
        <fullName evidence="7">Cytochrome C biogenesis protein transmembrane domain-containing protein</fullName>
    </recommendedName>
</protein>
<keyword evidence="3" id="KW-0201">Cytochrome c-type biogenesis</keyword>
<evidence type="ECO:0000256" key="5">
    <source>
        <dbReference type="ARBA" id="ARBA00023136"/>
    </source>
</evidence>
<gene>
    <name evidence="8" type="ORF">E6W36_09430</name>
</gene>
<sequence>MCDDEICVPEAAALALTLPVGDGANDPARTALFSDARAQLPKAAQASAKFFQDADMFQLEMLESDQPDGLKLAGMTSAYFYPVEDGVLAYGKPQTIEQVSPDKWVLSTGGGYAEQKLTQITGILAVAGSDGAVQGWLLSAERTPKPLRAAVALPAAGPQNGSDVPPPRSGLLALLGFALLGGLILNVMPCVFPILSLKALSLAKAGAHEAHARAEAAAYTAGVLATFGLAGIVLAWLRASGFSVGWGVHLQDPRSVAVLALVMVVIGLNLLGAFEIGGGLSGVGQDLTQKRGWAGAFWTGALAVLVASPAPCRSWVRHLAPLLCCRRLRGCCCSSASASAWRCPIC</sequence>
<accession>A0A4D7C9N2</accession>
<evidence type="ECO:0000256" key="4">
    <source>
        <dbReference type="ARBA" id="ARBA00022989"/>
    </source>
</evidence>
<dbReference type="GO" id="GO:0016020">
    <property type="term" value="C:membrane"/>
    <property type="evidence" value="ECO:0007669"/>
    <property type="project" value="UniProtKB-SubCell"/>
</dbReference>
<keyword evidence="5 6" id="KW-0472">Membrane</keyword>
<dbReference type="EMBL" id="CP039704">
    <property type="protein sequence ID" value="QCI79677.1"/>
    <property type="molecule type" value="Genomic_DNA"/>
</dbReference>
<comment type="subcellular location">
    <subcellularLocation>
        <location evidence="1">Membrane</location>
        <topology evidence="1">Multi-pass membrane protein</topology>
    </subcellularLocation>
</comment>
<dbReference type="Proteomes" id="UP000298714">
    <property type="component" value="Chromosome"/>
</dbReference>
<dbReference type="Pfam" id="PF02683">
    <property type="entry name" value="DsbD_TM"/>
    <property type="match status" value="1"/>
</dbReference>
<evidence type="ECO:0000256" key="1">
    <source>
        <dbReference type="ARBA" id="ARBA00004141"/>
    </source>
</evidence>
<keyword evidence="9" id="KW-1185">Reference proteome</keyword>
<evidence type="ECO:0000256" key="6">
    <source>
        <dbReference type="SAM" id="Phobius"/>
    </source>
</evidence>
<evidence type="ECO:0000313" key="9">
    <source>
        <dbReference type="Proteomes" id="UP000298714"/>
    </source>
</evidence>
<dbReference type="AlphaFoldDB" id="A0A4D7C9N2"/>
<evidence type="ECO:0000313" key="8">
    <source>
        <dbReference type="EMBL" id="QCI79677.1"/>
    </source>
</evidence>
<feature type="domain" description="Cytochrome C biogenesis protein transmembrane" evidence="7">
    <location>
        <begin position="173"/>
        <end position="309"/>
    </location>
</feature>
<evidence type="ECO:0000259" key="7">
    <source>
        <dbReference type="Pfam" id="PF02683"/>
    </source>
</evidence>
<feature type="transmembrane region" description="Helical" evidence="6">
    <location>
        <begin position="216"/>
        <end position="237"/>
    </location>
</feature>